<feature type="domain" description="Pterin-binding" evidence="10">
    <location>
        <begin position="13"/>
        <end position="265"/>
    </location>
</feature>
<dbReference type="InterPro" id="IPR000489">
    <property type="entry name" value="Pterin-binding_dom"/>
</dbReference>
<comment type="similarity">
    <text evidence="9">Belongs to the DHPS family.</text>
</comment>
<dbReference type="NCBIfam" id="TIGR01496">
    <property type="entry name" value="DHPS"/>
    <property type="match status" value="1"/>
</dbReference>
<sequence>MQIRSITLSTSQPQVMGILNVTPDSFSDGGQHNTLQAALEQARAMEAAGATIIDIGGESTRPGAPDVSLDEELERVVPVVEALRAQSDIVISIDTSKAPVMREALAAGGDLINDVRALQEPGCREVVAEYGVPVCLMHMQGQPRTMQANPHYEDLFTDIENFFTQQIAACEAAGISRDKILLDPGFGFGKTLEHNYQLLNELERFHRFKMPLLVGMSRKSMIGNLTGQPVDKRLAGSLAVATIAALKGAQIIRVHDVEETADVVKVASYMNTL</sequence>
<dbReference type="PANTHER" id="PTHR20941:SF1">
    <property type="entry name" value="FOLIC ACID SYNTHESIS PROTEIN FOL1"/>
    <property type="match status" value="1"/>
</dbReference>
<keyword evidence="8 9" id="KW-0289">Folate biosynthesis</keyword>
<organism evidence="11 12">
    <name type="scientific">Alteromonas oceani</name>
    <dbReference type="NCBI Taxonomy" id="2071609"/>
    <lineage>
        <taxon>Bacteria</taxon>
        <taxon>Pseudomonadati</taxon>
        <taxon>Pseudomonadota</taxon>
        <taxon>Gammaproteobacteria</taxon>
        <taxon>Alteromonadales</taxon>
        <taxon>Alteromonadaceae</taxon>
        <taxon>Alteromonas/Salinimonas group</taxon>
        <taxon>Alteromonas</taxon>
    </lineage>
</organism>
<evidence type="ECO:0000256" key="5">
    <source>
        <dbReference type="ARBA" id="ARBA00022679"/>
    </source>
</evidence>
<keyword evidence="6 9" id="KW-0479">Metal-binding</keyword>
<dbReference type="GO" id="GO:0004156">
    <property type="term" value="F:dihydropteroate synthase activity"/>
    <property type="evidence" value="ECO:0007669"/>
    <property type="project" value="UniProtKB-EC"/>
</dbReference>
<evidence type="ECO:0000313" key="11">
    <source>
        <dbReference type="EMBL" id="MFC3202772.1"/>
    </source>
</evidence>
<accession>A0ABV7K0C4</accession>
<evidence type="ECO:0000259" key="10">
    <source>
        <dbReference type="PROSITE" id="PS50972"/>
    </source>
</evidence>
<evidence type="ECO:0000256" key="2">
    <source>
        <dbReference type="ARBA" id="ARBA00001946"/>
    </source>
</evidence>
<dbReference type="Gene3D" id="3.20.20.20">
    <property type="entry name" value="Dihydropteroate synthase-like"/>
    <property type="match status" value="1"/>
</dbReference>
<comment type="cofactor">
    <cofactor evidence="2 9">
        <name>Mg(2+)</name>
        <dbReference type="ChEBI" id="CHEBI:18420"/>
    </cofactor>
</comment>
<gene>
    <name evidence="11" type="primary">folP</name>
    <name evidence="11" type="ORF">ACFOEW_13215</name>
</gene>
<evidence type="ECO:0000256" key="7">
    <source>
        <dbReference type="ARBA" id="ARBA00022842"/>
    </source>
</evidence>
<dbReference type="CDD" id="cd00739">
    <property type="entry name" value="DHPS"/>
    <property type="match status" value="1"/>
</dbReference>
<dbReference type="PROSITE" id="PS00792">
    <property type="entry name" value="DHPS_1"/>
    <property type="match status" value="1"/>
</dbReference>
<comment type="function">
    <text evidence="9">Catalyzes the condensation of para-aminobenzoate (pABA) with 6-hydroxymethyl-7,8-dihydropterin diphosphate (DHPt-PP) to form 7,8-dihydropteroate (H2Pte), the immediate precursor of folate derivatives.</text>
</comment>
<comment type="pathway">
    <text evidence="3 9">Cofactor biosynthesis; tetrahydrofolate biosynthesis; 7,8-dihydrofolate from 2-amino-4-hydroxy-6-hydroxymethyl-7,8-dihydropteridine diphosphate and 4-aminobenzoate: step 1/2.</text>
</comment>
<dbReference type="PROSITE" id="PS00793">
    <property type="entry name" value="DHPS_2"/>
    <property type="match status" value="1"/>
</dbReference>
<evidence type="ECO:0000256" key="9">
    <source>
        <dbReference type="RuleBase" id="RU361205"/>
    </source>
</evidence>
<dbReference type="PANTHER" id="PTHR20941">
    <property type="entry name" value="FOLATE SYNTHESIS PROTEINS"/>
    <property type="match status" value="1"/>
</dbReference>
<evidence type="ECO:0000256" key="3">
    <source>
        <dbReference type="ARBA" id="ARBA00004763"/>
    </source>
</evidence>
<keyword evidence="5 9" id="KW-0808">Transferase</keyword>
<evidence type="ECO:0000256" key="4">
    <source>
        <dbReference type="ARBA" id="ARBA00012458"/>
    </source>
</evidence>
<keyword evidence="12" id="KW-1185">Reference proteome</keyword>
<evidence type="ECO:0000256" key="6">
    <source>
        <dbReference type="ARBA" id="ARBA00022723"/>
    </source>
</evidence>
<evidence type="ECO:0000256" key="8">
    <source>
        <dbReference type="ARBA" id="ARBA00022909"/>
    </source>
</evidence>
<protein>
    <recommendedName>
        <fullName evidence="4 9">Dihydropteroate synthase</fullName>
        <shortName evidence="9">DHPS</shortName>
        <ecNumber evidence="4 9">2.5.1.15</ecNumber>
    </recommendedName>
    <alternativeName>
        <fullName evidence="9">Dihydropteroate pyrophosphorylase</fullName>
    </alternativeName>
</protein>
<dbReference type="InterPro" id="IPR011005">
    <property type="entry name" value="Dihydropteroate_synth-like_sf"/>
</dbReference>
<dbReference type="InterPro" id="IPR045031">
    <property type="entry name" value="DHP_synth-like"/>
</dbReference>
<comment type="caution">
    <text evidence="11">The sequence shown here is derived from an EMBL/GenBank/DDBJ whole genome shotgun (WGS) entry which is preliminary data.</text>
</comment>
<dbReference type="EMBL" id="JBHRSX010000031">
    <property type="protein sequence ID" value="MFC3202772.1"/>
    <property type="molecule type" value="Genomic_DNA"/>
</dbReference>
<name>A0ABV7K0C4_9ALTE</name>
<evidence type="ECO:0000313" key="12">
    <source>
        <dbReference type="Proteomes" id="UP001595477"/>
    </source>
</evidence>
<keyword evidence="7 9" id="KW-0460">Magnesium</keyword>
<dbReference type="EC" id="2.5.1.15" evidence="4 9"/>
<dbReference type="InterPro" id="IPR006390">
    <property type="entry name" value="DHP_synth_dom"/>
</dbReference>
<dbReference type="RefSeq" id="WP_123326950.1">
    <property type="nucleotide sequence ID" value="NZ_JBHRSX010000031.1"/>
</dbReference>
<reference evidence="12" key="1">
    <citation type="journal article" date="2019" name="Int. J. Syst. Evol. Microbiol.">
        <title>The Global Catalogue of Microorganisms (GCM) 10K type strain sequencing project: providing services to taxonomists for standard genome sequencing and annotation.</title>
        <authorList>
            <consortium name="The Broad Institute Genomics Platform"/>
            <consortium name="The Broad Institute Genome Sequencing Center for Infectious Disease"/>
            <person name="Wu L."/>
            <person name="Ma J."/>
        </authorList>
    </citation>
    <scope>NUCLEOTIDE SEQUENCE [LARGE SCALE GENOMIC DNA]</scope>
    <source>
        <strain evidence="12">KCTC 52449</strain>
    </source>
</reference>
<dbReference type="Pfam" id="PF00809">
    <property type="entry name" value="Pterin_bind"/>
    <property type="match status" value="1"/>
</dbReference>
<evidence type="ECO:0000256" key="1">
    <source>
        <dbReference type="ARBA" id="ARBA00000012"/>
    </source>
</evidence>
<dbReference type="Proteomes" id="UP001595477">
    <property type="component" value="Unassembled WGS sequence"/>
</dbReference>
<dbReference type="SUPFAM" id="SSF51717">
    <property type="entry name" value="Dihydropteroate synthetase-like"/>
    <property type="match status" value="1"/>
</dbReference>
<dbReference type="PROSITE" id="PS50972">
    <property type="entry name" value="PTERIN_BINDING"/>
    <property type="match status" value="1"/>
</dbReference>
<comment type="catalytic activity">
    <reaction evidence="1">
        <text>(7,8-dihydropterin-6-yl)methyl diphosphate + 4-aminobenzoate = 7,8-dihydropteroate + diphosphate</text>
        <dbReference type="Rhea" id="RHEA:19949"/>
        <dbReference type="ChEBI" id="CHEBI:17836"/>
        <dbReference type="ChEBI" id="CHEBI:17839"/>
        <dbReference type="ChEBI" id="CHEBI:33019"/>
        <dbReference type="ChEBI" id="CHEBI:72950"/>
        <dbReference type="EC" id="2.5.1.15"/>
    </reaction>
</comment>
<proteinExistence type="inferred from homology"/>